<evidence type="ECO:0000256" key="1">
    <source>
        <dbReference type="SAM" id="Phobius"/>
    </source>
</evidence>
<sequence>MSVSRRQILFFIFIVFLTFFESYISMGDLIPFHFLFHSILWYIFTFFICYFILRDLIRYKDYTLGACLMLIPAFALRISLLFHENKELVYIHNDNIIGFIKNFFSFTLHSNIHPFMKIEIISIIIFSFIFSRWFLKKKLLESLKITFLIYFGCFIAGSLLNAYQLSVFDSIHTLIALNSILIILLLKEKIRKIAFSYFFIIFFISNIYYFMFFNLKFIQVLLNALISSGFWMLFFLLRVMALDLFLKRTNNSSFIRFNILINYTILLSLSSIFFLHRSYTVIIVLLFMIDNIIVNRPTKEIRFHMYFIFYPIILLLLSYLFNNQ</sequence>
<feature type="transmembrane region" description="Helical" evidence="1">
    <location>
        <begin position="193"/>
        <end position="211"/>
    </location>
</feature>
<dbReference type="EMBL" id="PKTG01000083">
    <property type="protein sequence ID" value="PLX17741.1"/>
    <property type="molecule type" value="Genomic_DNA"/>
</dbReference>
<keyword evidence="1" id="KW-0812">Transmembrane</keyword>
<accession>A0A2N5ZGG6</accession>
<feature type="transmembrane region" description="Helical" evidence="1">
    <location>
        <begin position="62"/>
        <end position="82"/>
    </location>
</feature>
<keyword evidence="1" id="KW-1133">Transmembrane helix</keyword>
<evidence type="ECO:0000313" key="3">
    <source>
        <dbReference type="Proteomes" id="UP000234857"/>
    </source>
</evidence>
<dbReference type="AlphaFoldDB" id="A0A2N5ZGG6"/>
<feature type="transmembrane region" description="Helical" evidence="1">
    <location>
        <begin position="115"/>
        <end position="135"/>
    </location>
</feature>
<evidence type="ECO:0000313" key="2">
    <source>
        <dbReference type="EMBL" id="PLX17741.1"/>
    </source>
</evidence>
<comment type="caution">
    <text evidence="2">The sequence shown here is derived from an EMBL/GenBank/DDBJ whole genome shotgun (WGS) entry which is preliminary data.</text>
</comment>
<feature type="transmembrane region" description="Helical" evidence="1">
    <location>
        <begin position="7"/>
        <end position="26"/>
    </location>
</feature>
<name>A0A2N5ZGG6_MUIH1</name>
<feature type="transmembrane region" description="Helical" evidence="1">
    <location>
        <begin position="260"/>
        <end position="289"/>
    </location>
</feature>
<feature type="transmembrane region" description="Helical" evidence="1">
    <location>
        <begin position="32"/>
        <end position="53"/>
    </location>
</feature>
<proteinExistence type="predicted"/>
<reference evidence="2 3" key="1">
    <citation type="submission" date="2017-11" db="EMBL/GenBank/DDBJ databases">
        <title>Genome-resolved metagenomics identifies genetic mobility, metabolic interactions, and unexpected diversity in perchlorate-reducing communities.</title>
        <authorList>
            <person name="Barnum T.P."/>
            <person name="Figueroa I.A."/>
            <person name="Carlstrom C.I."/>
            <person name="Lucas L.N."/>
            <person name="Engelbrektson A.L."/>
            <person name="Coates J.D."/>
        </authorList>
    </citation>
    <scope>NUCLEOTIDE SEQUENCE [LARGE SCALE GENOMIC DNA]</scope>
    <source>
        <strain evidence="2">BM706</strain>
    </source>
</reference>
<feature type="transmembrane region" description="Helical" evidence="1">
    <location>
        <begin position="147"/>
        <end position="164"/>
    </location>
</feature>
<dbReference type="Proteomes" id="UP000234857">
    <property type="component" value="Unassembled WGS sequence"/>
</dbReference>
<protein>
    <submittedName>
        <fullName evidence="2">Uncharacterized protein</fullName>
    </submittedName>
</protein>
<gene>
    <name evidence="2" type="ORF">C0601_06840</name>
</gene>
<organism evidence="2 3">
    <name type="scientific">Muiribacterium halophilum</name>
    <dbReference type="NCBI Taxonomy" id="2053465"/>
    <lineage>
        <taxon>Bacteria</taxon>
        <taxon>Candidatus Muiribacteriota</taxon>
        <taxon>Candidatus Muiribacteriia</taxon>
        <taxon>Candidatus Muiribacteriales</taxon>
        <taxon>Candidatus Muiribacteriaceae</taxon>
        <taxon>Candidatus Muiribacterium</taxon>
    </lineage>
</organism>
<keyword evidence="1" id="KW-0472">Membrane</keyword>
<feature type="transmembrane region" description="Helical" evidence="1">
    <location>
        <begin position="301"/>
        <end position="321"/>
    </location>
</feature>
<feature type="transmembrane region" description="Helical" evidence="1">
    <location>
        <begin position="170"/>
        <end position="186"/>
    </location>
</feature>
<feature type="transmembrane region" description="Helical" evidence="1">
    <location>
        <begin position="217"/>
        <end position="239"/>
    </location>
</feature>